<dbReference type="InterPro" id="IPR021709">
    <property type="entry name" value="DUF3292"/>
</dbReference>
<proteinExistence type="predicted"/>
<feature type="region of interest" description="Disordered" evidence="1">
    <location>
        <begin position="1"/>
        <end position="20"/>
    </location>
</feature>
<reference evidence="3 4" key="1">
    <citation type="submission" date="2018-02" db="EMBL/GenBank/DDBJ databases">
        <title>The genomes of Aspergillus section Nigri reveals drivers in fungal speciation.</title>
        <authorList>
            <consortium name="DOE Joint Genome Institute"/>
            <person name="Vesth T.C."/>
            <person name="Nybo J."/>
            <person name="Theobald S."/>
            <person name="Brandl J."/>
            <person name="Frisvad J.C."/>
            <person name="Nielsen K.F."/>
            <person name="Lyhne E.K."/>
            <person name="Kogle M.E."/>
            <person name="Kuo A."/>
            <person name="Riley R."/>
            <person name="Clum A."/>
            <person name="Nolan M."/>
            <person name="Lipzen A."/>
            <person name="Salamov A."/>
            <person name="Henrissat B."/>
            <person name="Wiebenga A."/>
            <person name="De vries R.P."/>
            <person name="Grigoriev I.V."/>
            <person name="Mortensen U.H."/>
            <person name="Andersen M.R."/>
            <person name="Baker S.E."/>
        </authorList>
    </citation>
    <scope>NUCLEOTIDE SEQUENCE [LARGE SCALE GENOMIC DNA]</scope>
    <source>
        <strain evidence="3 4">CBS 101889</strain>
    </source>
</reference>
<feature type="region of interest" description="Disordered" evidence="1">
    <location>
        <begin position="191"/>
        <end position="225"/>
    </location>
</feature>
<protein>
    <submittedName>
        <fullName evidence="3">Uncharacterized protein</fullName>
    </submittedName>
</protein>
<feature type="region of interest" description="Disordered" evidence="1">
    <location>
        <begin position="396"/>
        <end position="419"/>
    </location>
</feature>
<feature type="compositionally biased region" description="Basic and acidic residues" evidence="1">
    <location>
        <begin position="515"/>
        <end position="525"/>
    </location>
</feature>
<dbReference type="PANTHER" id="PTHR38694">
    <property type="entry name" value="CONSERVED EXPRESSED PROTEIN"/>
    <property type="match status" value="1"/>
</dbReference>
<sequence length="629" mass="69251">MAGVQPEASAKPNQDDLVPGVPDEDLWLLIRRFNKQIYAVQATSESRSEDLDVNPVPDEQFPPEKVRITLERFYVSVIVGLTTFYAHVVRLRSWNEPRRTSAFCATYFLAWLWGSLIPVISFFLATLVLFPSVRPLLFPCPATADSGSTETEARDTTGPSSKHKGETAEQEANSLINSIAKIAIKAAASKHGQESDDSLEETLASDSTTDINTIPDAAATGDETKKSMRKAVANATSQAMRLISDGTDIYEMFSNALSPTPPFTSVTAQIQLAGVLMLICLITRFISNDFIVKANSFTLGFVFFGGPILQLSMDYLSEKIPDWKKFLDPRQTLLKNIPTNAQLTLTLLRLCETNHTPLPTPPSSLQSQSNNGMPSWITYKNKLKITATAAAAASTASLTTTTTATTSTTTPTSELPSSRRKRFLPRLLRIIRTTITLATKGHSVFNQAMAIAGATHGTRRLLLTMHRRNWEWETSGPDTFDAKFERKRGTLVIDYASASTPSPTQNLPQANDTPTPHEGKEKEEQPIPTLYFSTLHSATLEDRRLDHQKKGTVLFQIPISKIHGLRKTEGLGWKGKLIVELAAGSKESVDGLVISGPEEGQTYHVTGMRARDQLFNRLVAMGGQAWERV</sequence>
<dbReference type="EMBL" id="KZ824269">
    <property type="protein sequence ID" value="RAL16322.1"/>
    <property type="molecule type" value="Genomic_DNA"/>
</dbReference>
<feature type="compositionally biased region" description="Low complexity" evidence="1">
    <location>
        <begin position="396"/>
        <end position="413"/>
    </location>
</feature>
<dbReference type="STRING" id="1450537.A0A395I7X5"/>
<keyword evidence="4" id="KW-1185">Reference proteome</keyword>
<evidence type="ECO:0000256" key="1">
    <source>
        <dbReference type="SAM" id="MobiDB-lite"/>
    </source>
</evidence>
<evidence type="ECO:0000313" key="4">
    <source>
        <dbReference type="Proteomes" id="UP000248961"/>
    </source>
</evidence>
<keyword evidence="2" id="KW-0472">Membrane</keyword>
<dbReference type="RefSeq" id="XP_025555476.1">
    <property type="nucleotide sequence ID" value="XM_025698047.1"/>
</dbReference>
<feature type="transmembrane region" description="Helical" evidence="2">
    <location>
        <begin position="73"/>
        <end position="91"/>
    </location>
</feature>
<dbReference type="VEuPathDB" id="FungiDB:BO97DRAFT_440111"/>
<evidence type="ECO:0000256" key="2">
    <source>
        <dbReference type="SAM" id="Phobius"/>
    </source>
</evidence>
<dbReference type="PANTHER" id="PTHR38694:SF2">
    <property type="match status" value="1"/>
</dbReference>
<feature type="region of interest" description="Disordered" evidence="1">
    <location>
        <begin position="497"/>
        <end position="526"/>
    </location>
</feature>
<name>A0A395I7X5_ASPHC</name>
<dbReference type="Pfam" id="PF11696">
    <property type="entry name" value="DUF3292"/>
    <property type="match status" value="1"/>
</dbReference>
<feature type="transmembrane region" description="Helical" evidence="2">
    <location>
        <begin position="103"/>
        <end position="130"/>
    </location>
</feature>
<evidence type="ECO:0000313" key="3">
    <source>
        <dbReference type="EMBL" id="RAL16322.1"/>
    </source>
</evidence>
<feature type="region of interest" description="Disordered" evidence="1">
    <location>
        <begin position="144"/>
        <end position="170"/>
    </location>
</feature>
<dbReference type="Proteomes" id="UP000248961">
    <property type="component" value="Unassembled WGS sequence"/>
</dbReference>
<accession>A0A395I7X5</accession>
<keyword evidence="2" id="KW-0812">Transmembrane</keyword>
<organism evidence="3 4">
    <name type="scientific">Aspergillus homomorphus (strain CBS 101889)</name>
    <dbReference type="NCBI Taxonomy" id="1450537"/>
    <lineage>
        <taxon>Eukaryota</taxon>
        <taxon>Fungi</taxon>
        <taxon>Dikarya</taxon>
        <taxon>Ascomycota</taxon>
        <taxon>Pezizomycotina</taxon>
        <taxon>Eurotiomycetes</taxon>
        <taxon>Eurotiomycetidae</taxon>
        <taxon>Eurotiales</taxon>
        <taxon>Aspergillaceae</taxon>
        <taxon>Aspergillus</taxon>
        <taxon>Aspergillus subgen. Circumdati</taxon>
    </lineage>
</organism>
<gene>
    <name evidence="3" type="ORF">BO97DRAFT_440111</name>
</gene>
<feature type="compositionally biased region" description="Polar residues" evidence="1">
    <location>
        <begin position="497"/>
        <end position="514"/>
    </location>
</feature>
<keyword evidence="2" id="KW-1133">Transmembrane helix</keyword>
<dbReference type="AlphaFoldDB" id="A0A395I7X5"/>
<dbReference type="GeneID" id="37202336"/>
<dbReference type="OrthoDB" id="1708389at2759"/>